<dbReference type="Pfam" id="PF00117">
    <property type="entry name" value="GATase"/>
    <property type="match status" value="1"/>
</dbReference>
<gene>
    <name evidence="3" type="ORF">UFOPK1358_02001</name>
</gene>
<dbReference type="GO" id="GO:0000162">
    <property type="term" value="P:L-tryptophan biosynthetic process"/>
    <property type="evidence" value="ECO:0007669"/>
    <property type="project" value="TreeGrafter"/>
</dbReference>
<dbReference type="EMBL" id="CAEZSF010000292">
    <property type="protein sequence ID" value="CAB4557344.1"/>
    <property type="molecule type" value="Genomic_DNA"/>
</dbReference>
<feature type="domain" description="Glutamine amidotransferase" evidence="2">
    <location>
        <begin position="5"/>
        <end position="188"/>
    </location>
</feature>
<dbReference type="FunFam" id="3.40.50.880:FF:000003">
    <property type="entry name" value="Anthranilate synthase component II"/>
    <property type="match status" value="1"/>
</dbReference>
<dbReference type="AlphaFoldDB" id="A0A6J6D1X6"/>
<evidence type="ECO:0000256" key="1">
    <source>
        <dbReference type="ARBA" id="ARBA00022962"/>
    </source>
</evidence>
<accession>A0A6J6D1X6</accession>
<evidence type="ECO:0000259" key="2">
    <source>
        <dbReference type="Pfam" id="PF00117"/>
    </source>
</evidence>
<reference evidence="3" key="1">
    <citation type="submission" date="2020-05" db="EMBL/GenBank/DDBJ databases">
        <authorList>
            <person name="Chiriac C."/>
            <person name="Salcher M."/>
            <person name="Ghai R."/>
            <person name="Kavagutti S V."/>
        </authorList>
    </citation>
    <scope>NUCLEOTIDE SEQUENCE</scope>
</reference>
<dbReference type="GO" id="GO:0004049">
    <property type="term" value="F:anthranilate synthase activity"/>
    <property type="evidence" value="ECO:0007669"/>
    <property type="project" value="TreeGrafter"/>
</dbReference>
<dbReference type="Gene3D" id="3.40.50.880">
    <property type="match status" value="1"/>
</dbReference>
<dbReference type="InterPro" id="IPR050472">
    <property type="entry name" value="Anth_synth/Amidotransfase"/>
</dbReference>
<dbReference type="NCBIfam" id="TIGR00566">
    <property type="entry name" value="trpG_papA"/>
    <property type="match status" value="1"/>
</dbReference>
<proteinExistence type="predicted"/>
<evidence type="ECO:0000313" key="3">
    <source>
        <dbReference type="EMBL" id="CAB4557344.1"/>
    </source>
</evidence>
<dbReference type="PRINTS" id="PR00099">
    <property type="entry name" value="CPSGATASE"/>
</dbReference>
<dbReference type="PRINTS" id="PR00097">
    <property type="entry name" value="ANTSNTHASEII"/>
</dbReference>
<name>A0A6J6D1X6_9ZZZZ</name>
<dbReference type="PROSITE" id="PS51273">
    <property type="entry name" value="GATASE_TYPE_1"/>
    <property type="match status" value="1"/>
</dbReference>
<dbReference type="PANTHER" id="PTHR43418:SF4">
    <property type="entry name" value="MULTIFUNCTIONAL TRYPTOPHAN BIOSYNTHESIS PROTEIN"/>
    <property type="match status" value="1"/>
</dbReference>
<dbReference type="PRINTS" id="PR00096">
    <property type="entry name" value="GATASE"/>
</dbReference>
<sequence length="203" mass="22087">MARILVIDNYDSFVYNLVQYLGELGAQPIVHREDALTLAEVEAIHPDGILISPGPGHPSQAGLSNDLIREWGSRRPVFGVCLGLQCIGEVFGGKVIRAPQVVHGKTSLITHDGKGVFAGLPNPFEATRYHSLIVERSSLPDELEISAETEDGLIMGLRHRELMVEGVQFHPESVLSSSGHELLNNFLNNCSSHAAHQGNEPAR</sequence>
<dbReference type="SUPFAM" id="SSF52317">
    <property type="entry name" value="Class I glutamine amidotransferase-like"/>
    <property type="match status" value="1"/>
</dbReference>
<dbReference type="CDD" id="cd01743">
    <property type="entry name" value="GATase1_Anthranilate_Synthase"/>
    <property type="match status" value="1"/>
</dbReference>
<dbReference type="InterPro" id="IPR029062">
    <property type="entry name" value="Class_I_gatase-like"/>
</dbReference>
<keyword evidence="1" id="KW-0315">Glutamine amidotransferase</keyword>
<dbReference type="InterPro" id="IPR006221">
    <property type="entry name" value="TrpG/PapA_dom"/>
</dbReference>
<protein>
    <submittedName>
        <fullName evidence="3">Unannotated protein</fullName>
    </submittedName>
</protein>
<organism evidence="3">
    <name type="scientific">freshwater metagenome</name>
    <dbReference type="NCBI Taxonomy" id="449393"/>
    <lineage>
        <taxon>unclassified sequences</taxon>
        <taxon>metagenomes</taxon>
        <taxon>ecological metagenomes</taxon>
    </lineage>
</organism>
<dbReference type="PANTHER" id="PTHR43418">
    <property type="entry name" value="MULTIFUNCTIONAL TRYPTOPHAN BIOSYNTHESIS PROTEIN-RELATED"/>
    <property type="match status" value="1"/>
</dbReference>
<dbReference type="GO" id="GO:0005829">
    <property type="term" value="C:cytosol"/>
    <property type="evidence" value="ECO:0007669"/>
    <property type="project" value="TreeGrafter"/>
</dbReference>
<dbReference type="InterPro" id="IPR017926">
    <property type="entry name" value="GATASE"/>
</dbReference>